<feature type="binding site" evidence="1">
    <location>
        <position position="264"/>
    </location>
    <ligand>
        <name>[2Fe-2S] cluster</name>
        <dbReference type="ChEBI" id="CHEBI:190135"/>
    </ligand>
</feature>
<comment type="cofactor">
    <cofactor evidence="1">
        <name>[2Fe-2S] cluster</name>
        <dbReference type="ChEBI" id="CHEBI:190135"/>
    </cofactor>
    <text evidence="1">Binds 1 [2Fe-2S] cluster per subunit.</text>
</comment>
<feature type="binding site" evidence="1">
    <location>
        <position position="256"/>
    </location>
    <ligand>
        <name>[2Fe-2S] cluster</name>
        <dbReference type="ChEBI" id="CHEBI:190135"/>
    </ligand>
</feature>
<dbReference type="InterPro" id="IPR017938">
    <property type="entry name" value="Riboflavin_synthase-like_b-brl"/>
</dbReference>
<dbReference type="InterPro" id="IPR012165">
    <property type="entry name" value="Cyt_c3_hydrogenase_gsu"/>
</dbReference>
<dbReference type="GO" id="GO:0051537">
    <property type="term" value="F:2 iron, 2 sulfur cluster binding"/>
    <property type="evidence" value="ECO:0007669"/>
    <property type="project" value="UniProtKB-KW"/>
</dbReference>
<accession>A0A7K1UWN6</accession>
<dbReference type="SUPFAM" id="SSF63380">
    <property type="entry name" value="Riboflavin synthase domain-like"/>
    <property type="match status" value="1"/>
</dbReference>
<gene>
    <name evidence="3" type="ORF">GPX89_13515</name>
</gene>
<dbReference type="InterPro" id="IPR050353">
    <property type="entry name" value="PyrK_electron_transfer"/>
</dbReference>
<dbReference type="SUPFAM" id="SSF52343">
    <property type="entry name" value="Ferredoxin reductase-like, C-terminal NADP-linked domain"/>
    <property type="match status" value="1"/>
</dbReference>
<dbReference type="PROSITE" id="PS51384">
    <property type="entry name" value="FAD_FR"/>
    <property type="match status" value="1"/>
</dbReference>
<name>A0A7K1UWN6_9NOCA</name>
<protein>
    <submittedName>
        <fullName evidence="3">Oxidoreductase</fullName>
    </submittedName>
</protein>
<dbReference type="Proteomes" id="UP000466794">
    <property type="component" value="Unassembled WGS sequence"/>
</dbReference>
<sequence length="284" mass="30414">MTSGAGLRAATDPDTMLPYRVSERITQTRDTVTLLLTPVDAAAQRFRAGQFMMLYRFGVGEVAISISGSPCATGEVLEHTIRSVGAVSAALHDAPVGAAIGVRGPFGTGWDLDSATGRDLVIVGGGVGFAPLRPVVLEALARRTEYRKIVLITGARTPEDILFRSDQRTWRRGGLLEVHQTVDHPAPGWTGAIGFVTEPLAKLVVDPQNTTAFLCGPEPMMRFCANTLLRKGIPATDIRVSLERNMQCGVARCGHCQLGPLLVCRDGPVVDYGVAEPLLSIREL</sequence>
<dbReference type="PANTHER" id="PTHR43513:SF3">
    <property type="entry name" value="DIHYDROOROTATE DEHYDROGENASE B (NAD(+)), ELECTRON TRANSFER SUBUNIT-RELATED"/>
    <property type="match status" value="1"/>
</dbReference>
<evidence type="ECO:0000256" key="1">
    <source>
        <dbReference type="PIRSR" id="PIRSR006816-2"/>
    </source>
</evidence>
<dbReference type="InterPro" id="IPR017927">
    <property type="entry name" value="FAD-bd_FR_type"/>
</dbReference>
<dbReference type="PANTHER" id="PTHR43513">
    <property type="entry name" value="DIHYDROOROTATE DEHYDROGENASE B (NAD(+)), ELECTRON TRANSFER SUBUNIT"/>
    <property type="match status" value="1"/>
</dbReference>
<keyword evidence="1" id="KW-0479">Metal-binding</keyword>
<reference evidence="3 4" key="1">
    <citation type="submission" date="2019-12" db="EMBL/GenBank/DDBJ databases">
        <title>Nocardia sp. nov. ET3-3 isolated from soil.</title>
        <authorList>
            <person name="Kanchanasin P."/>
            <person name="Tanasupawat S."/>
            <person name="Yuki M."/>
            <person name="Kudo T."/>
        </authorList>
    </citation>
    <scope>NUCLEOTIDE SEQUENCE [LARGE SCALE GENOMIC DNA]</scope>
    <source>
        <strain evidence="3 4">ET3-3</strain>
    </source>
</reference>
<dbReference type="Gene3D" id="3.40.50.80">
    <property type="entry name" value="Nucleotide-binding domain of ferredoxin-NADP reductase (FNR) module"/>
    <property type="match status" value="1"/>
</dbReference>
<dbReference type="GO" id="GO:0016491">
    <property type="term" value="F:oxidoreductase activity"/>
    <property type="evidence" value="ECO:0007669"/>
    <property type="project" value="InterPro"/>
</dbReference>
<dbReference type="Gene3D" id="2.40.30.10">
    <property type="entry name" value="Translation factors"/>
    <property type="match status" value="1"/>
</dbReference>
<comment type="caution">
    <text evidence="3">The sequence shown here is derived from an EMBL/GenBank/DDBJ whole genome shotgun (WGS) entry which is preliminary data.</text>
</comment>
<evidence type="ECO:0000259" key="2">
    <source>
        <dbReference type="PROSITE" id="PS51384"/>
    </source>
</evidence>
<dbReference type="CDD" id="cd06221">
    <property type="entry name" value="sulfite_reductase_like"/>
    <property type="match status" value="1"/>
</dbReference>
<keyword evidence="1" id="KW-0001">2Fe-2S</keyword>
<dbReference type="GO" id="GO:0050660">
    <property type="term" value="F:flavin adenine dinucleotide binding"/>
    <property type="evidence" value="ECO:0007669"/>
    <property type="project" value="InterPro"/>
</dbReference>
<dbReference type="InterPro" id="IPR001433">
    <property type="entry name" value="OxRdtase_FAD/NAD-bd"/>
</dbReference>
<keyword evidence="4" id="KW-1185">Reference proteome</keyword>
<dbReference type="EMBL" id="WRPP01000002">
    <property type="protein sequence ID" value="MVU78258.1"/>
    <property type="molecule type" value="Genomic_DNA"/>
</dbReference>
<feature type="domain" description="FAD-binding FR-type" evidence="2">
    <location>
        <begin position="14"/>
        <end position="112"/>
    </location>
</feature>
<dbReference type="AlphaFoldDB" id="A0A7K1UWN6"/>
<keyword evidence="1" id="KW-0408">Iron</keyword>
<dbReference type="GO" id="GO:0046872">
    <property type="term" value="F:metal ion binding"/>
    <property type="evidence" value="ECO:0007669"/>
    <property type="project" value="UniProtKB-KW"/>
</dbReference>
<evidence type="ECO:0000313" key="3">
    <source>
        <dbReference type="EMBL" id="MVU78258.1"/>
    </source>
</evidence>
<evidence type="ECO:0000313" key="4">
    <source>
        <dbReference type="Proteomes" id="UP000466794"/>
    </source>
</evidence>
<dbReference type="PRINTS" id="PR00406">
    <property type="entry name" value="CYTB5RDTASE"/>
</dbReference>
<dbReference type="PIRSF" id="PIRSF006816">
    <property type="entry name" value="Cyc3_hyd_g"/>
    <property type="match status" value="1"/>
</dbReference>
<organism evidence="3 4">
    <name type="scientific">Nocardia terrae</name>
    <dbReference type="NCBI Taxonomy" id="2675851"/>
    <lineage>
        <taxon>Bacteria</taxon>
        <taxon>Bacillati</taxon>
        <taxon>Actinomycetota</taxon>
        <taxon>Actinomycetes</taxon>
        <taxon>Mycobacteriales</taxon>
        <taxon>Nocardiaceae</taxon>
        <taxon>Nocardia</taxon>
    </lineage>
</organism>
<keyword evidence="1" id="KW-0411">Iron-sulfur</keyword>
<proteinExistence type="predicted"/>
<feature type="binding site" evidence="1">
    <location>
        <position position="248"/>
    </location>
    <ligand>
        <name>[2Fe-2S] cluster</name>
        <dbReference type="ChEBI" id="CHEBI:190135"/>
    </ligand>
</feature>
<dbReference type="Pfam" id="PF00175">
    <property type="entry name" value="NAD_binding_1"/>
    <property type="match status" value="1"/>
</dbReference>
<dbReference type="GO" id="GO:0006221">
    <property type="term" value="P:pyrimidine nucleotide biosynthetic process"/>
    <property type="evidence" value="ECO:0007669"/>
    <property type="project" value="InterPro"/>
</dbReference>
<dbReference type="InterPro" id="IPR039261">
    <property type="entry name" value="FNR_nucleotide-bd"/>
</dbReference>
<dbReference type="RefSeq" id="WP_157387790.1">
    <property type="nucleotide sequence ID" value="NZ_WRPP01000002.1"/>
</dbReference>
<feature type="binding site" evidence="1">
    <location>
        <position position="253"/>
    </location>
    <ligand>
        <name>[2Fe-2S] cluster</name>
        <dbReference type="ChEBI" id="CHEBI:190135"/>
    </ligand>
</feature>